<reference evidence="1" key="1">
    <citation type="submission" date="2022-10" db="EMBL/GenBank/DDBJ databases">
        <title>Whole genome sequencing of three plant growth promoting bacteria isolated from Vachellia tortilis subsp. raddiana in Morocco.</title>
        <authorList>
            <person name="Hnini M."/>
            <person name="Zouagui R."/>
            <person name="Zouagui H."/>
            <person name="Chemao Elfihri M.-W."/>
            <person name="Ibrahimi A."/>
            <person name="Sbabou L."/>
            <person name="Aurag J."/>
        </authorList>
    </citation>
    <scope>NUCLEOTIDE SEQUENCE</scope>
    <source>
        <strain evidence="1">LMR678</strain>
    </source>
</reference>
<keyword evidence="2" id="KW-1185">Reference proteome</keyword>
<evidence type="ECO:0000313" key="2">
    <source>
        <dbReference type="Proteomes" id="UP001079430"/>
    </source>
</evidence>
<proteinExistence type="predicted"/>
<protein>
    <recommendedName>
        <fullName evidence="3">Transposase</fullName>
    </recommendedName>
</protein>
<evidence type="ECO:0000313" key="1">
    <source>
        <dbReference type="EMBL" id="MCZ4088695.1"/>
    </source>
</evidence>
<dbReference type="Proteomes" id="UP001079430">
    <property type="component" value="Unassembled WGS sequence"/>
</dbReference>
<name>A0ABT4KA48_9HYPH</name>
<evidence type="ECO:0008006" key="3">
    <source>
        <dbReference type="Google" id="ProtNLM"/>
    </source>
</evidence>
<dbReference type="EMBL" id="JAPVOI010000002">
    <property type="protein sequence ID" value="MCZ4088695.1"/>
    <property type="molecule type" value="Genomic_DNA"/>
</dbReference>
<sequence>MERIRAGRYGKGDFIIADAKDADLSGGILTTGRRRDTEARVTGNRTRAEF</sequence>
<organism evidence="1 2">
    <name type="scientific">Sinorhizobium psoraleae</name>
    <dbReference type="NCBI Taxonomy" id="520838"/>
    <lineage>
        <taxon>Bacteria</taxon>
        <taxon>Pseudomonadati</taxon>
        <taxon>Pseudomonadota</taxon>
        <taxon>Alphaproteobacteria</taxon>
        <taxon>Hyphomicrobiales</taxon>
        <taxon>Rhizobiaceae</taxon>
        <taxon>Sinorhizobium/Ensifer group</taxon>
        <taxon>Sinorhizobium</taxon>
    </lineage>
</organism>
<gene>
    <name evidence="1" type="ORF">O3W52_00820</name>
</gene>
<accession>A0ABT4KA48</accession>
<comment type="caution">
    <text evidence="1">The sequence shown here is derived from an EMBL/GenBank/DDBJ whole genome shotgun (WGS) entry which is preliminary data.</text>
</comment>
<dbReference type="RefSeq" id="WP_269274688.1">
    <property type="nucleotide sequence ID" value="NZ_JAPVOI010000002.1"/>
</dbReference>